<protein>
    <submittedName>
        <fullName evidence="2">N-acetyltransferase</fullName>
    </submittedName>
</protein>
<dbReference type="InterPro" id="IPR016181">
    <property type="entry name" value="Acyl_CoA_acyltransferase"/>
</dbReference>
<dbReference type="EMBL" id="BMFT01000001">
    <property type="protein sequence ID" value="GGH27354.1"/>
    <property type="molecule type" value="Genomic_DNA"/>
</dbReference>
<keyword evidence="3" id="KW-1185">Reference proteome</keyword>
<dbReference type="Proteomes" id="UP000659344">
    <property type="component" value="Unassembled WGS sequence"/>
</dbReference>
<comment type="caution">
    <text evidence="2">The sequence shown here is derived from an EMBL/GenBank/DDBJ whole genome shotgun (WGS) entry which is preliminary data.</text>
</comment>
<proteinExistence type="predicted"/>
<evidence type="ECO:0000313" key="3">
    <source>
        <dbReference type="Proteomes" id="UP000659344"/>
    </source>
</evidence>
<gene>
    <name evidence="2" type="ORF">GCM10008013_28740</name>
</gene>
<dbReference type="Gene3D" id="3.40.630.30">
    <property type="match status" value="1"/>
</dbReference>
<accession>A0ABQ1YIL7</accession>
<sequence>MLSIPSKQLIKEIERSEVNYMYDRMLAIQSRINNPEGIEVEQFGSSIALYSKTMPWAAFNTVKGITSADIEHIDPILDFYRTRERKAQFEIVPSLVDQDYLRSLAGRGFYQSGFHSSLYIEPKEFKNDDSTNTNITIQALQENQFVQYATIHCRGTGLSDDGIPSVAANNKVLYNRPGWKFFIAYMDEAPAAVGVMHMKDGIASLTFAATLPEFRNQGLQQRLIEKRIEESLQHHCKLVVGQCAFLSQSHRNMERMGMKVGYIRTSWTEK</sequence>
<organism evidence="2 3">
    <name type="scientific">Paenibacillus segetis</name>
    <dbReference type="NCBI Taxonomy" id="1325360"/>
    <lineage>
        <taxon>Bacteria</taxon>
        <taxon>Bacillati</taxon>
        <taxon>Bacillota</taxon>
        <taxon>Bacilli</taxon>
        <taxon>Bacillales</taxon>
        <taxon>Paenibacillaceae</taxon>
        <taxon>Paenibacillus</taxon>
    </lineage>
</organism>
<evidence type="ECO:0000259" key="1">
    <source>
        <dbReference type="PROSITE" id="PS51186"/>
    </source>
</evidence>
<dbReference type="Pfam" id="PF00583">
    <property type="entry name" value="Acetyltransf_1"/>
    <property type="match status" value="1"/>
</dbReference>
<reference evidence="3" key="1">
    <citation type="journal article" date="2019" name="Int. J. Syst. Evol. Microbiol.">
        <title>The Global Catalogue of Microorganisms (GCM) 10K type strain sequencing project: providing services to taxonomists for standard genome sequencing and annotation.</title>
        <authorList>
            <consortium name="The Broad Institute Genomics Platform"/>
            <consortium name="The Broad Institute Genome Sequencing Center for Infectious Disease"/>
            <person name="Wu L."/>
            <person name="Ma J."/>
        </authorList>
    </citation>
    <scope>NUCLEOTIDE SEQUENCE [LARGE SCALE GENOMIC DNA]</scope>
    <source>
        <strain evidence="3">CGMCC 1.12769</strain>
    </source>
</reference>
<dbReference type="InterPro" id="IPR000182">
    <property type="entry name" value="GNAT_dom"/>
</dbReference>
<dbReference type="PROSITE" id="PS51186">
    <property type="entry name" value="GNAT"/>
    <property type="match status" value="1"/>
</dbReference>
<feature type="domain" description="N-acetyltransferase" evidence="1">
    <location>
        <begin position="135"/>
        <end position="270"/>
    </location>
</feature>
<evidence type="ECO:0000313" key="2">
    <source>
        <dbReference type="EMBL" id="GGH27354.1"/>
    </source>
</evidence>
<dbReference type="CDD" id="cd04301">
    <property type="entry name" value="NAT_SF"/>
    <property type="match status" value="1"/>
</dbReference>
<dbReference type="SUPFAM" id="SSF55729">
    <property type="entry name" value="Acyl-CoA N-acyltransferases (Nat)"/>
    <property type="match status" value="1"/>
</dbReference>
<name>A0ABQ1YIL7_9BACL</name>